<evidence type="ECO:0000256" key="1">
    <source>
        <dbReference type="ARBA" id="ARBA00006987"/>
    </source>
</evidence>
<dbReference type="Pfam" id="PF03401">
    <property type="entry name" value="TctC"/>
    <property type="match status" value="1"/>
</dbReference>
<evidence type="ECO:0000313" key="3">
    <source>
        <dbReference type="EMBL" id="ROR73097.1"/>
    </source>
</evidence>
<keyword evidence="2" id="KW-0732">Signal</keyword>
<dbReference type="CDD" id="cd07012">
    <property type="entry name" value="PBP2_Bug_TTT"/>
    <property type="match status" value="1"/>
</dbReference>
<dbReference type="RefSeq" id="WP_123303561.1">
    <property type="nucleotide sequence ID" value="NZ_RKHK01000001.1"/>
</dbReference>
<dbReference type="PIRSF" id="PIRSF017082">
    <property type="entry name" value="YflP"/>
    <property type="match status" value="1"/>
</dbReference>
<gene>
    <name evidence="3" type="ORF">EDD31_1463</name>
</gene>
<accession>A0A3N2BCX1</accession>
<dbReference type="OrthoDB" id="8627412at2"/>
<feature type="signal peptide" evidence="2">
    <location>
        <begin position="1"/>
        <end position="30"/>
    </location>
</feature>
<dbReference type="Gene3D" id="3.40.190.10">
    <property type="entry name" value="Periplasmic binding protein-like II"/>
    <property type="match status" value="1"/>
</dbReference>
<comment type="similarity">
    <text evidence="1">Belongs to the UPF0065 (bug) family.</text>
</comment>
<feature type="chain" id="PRO_5038568183" evidence="2">
    <location>
        <begin position="31"/>
        <end position="327"/>
    </location>
</feature>
<dbReference type="EMBL" id="RKHK01000001">
    <property type="protein sequence ID" value="ROR73097.1"/>
    <property type="molecule type" value="Genomic_DNA"/>
</dbReference>
<reference evidence="3 4" key="1">
    <citation type="submission" date="2018-11" db="EMBL/GenBank/DDBJ databases">
        <title>Sequencing the genomes of 1000 actinobacteria strains.</title>
        <authorList>
            <person name="Klenk H.-P."/>
        </authorList>
    </citation>
    <scope>NUCLEOTIDE SEQUENCE [LARGE SCALE GENOMIC DNA]</scope>
    <source>
        <strain evidence="3 4">DSM 11294</strain>
    </source>
</reference>
<dbReference type="Gene3D" id="3.40.190.150">
    <property type="entry name" value="Bordetella uptake gene, domain 1"/>
    <property type="match status" value="1"/>
</dbReference>
<evidence type="ECO:0000256" key="2">
    <source>
        <dbReference type="SAM" id="SignalP"/>
    </source>
</evidence>
<dbReference type="InterPro" id="IPR005064">
    <property type="entry name" value="BUG"/>
</dbReference>
<dbReference type="AlphaFoldDB" id="A0A3N2BCX1"/>
<keyword evidence="4" id="KW-1185">Reference proteome</keyword>
<organism evidence="3 4">
    <name type="scientific">Bogoriella caseilytica</name>
    <dbReference type="NCBI Taxonomy" id="56055"/>
    <lineage>
        <taxon>Bacteria</taxon>
        <taxon>Bacillati</taxon>
        <taxon>Actinomycetota</taxon>
        <taxon>Actinomycetes</taxon>
        <taxon>Micrococcales</taxon>
        <taxon>Bogoriellaceae</taxon>
        <taxon>Bogoriella</taxon>
    </lineage>
</organism>
<proteinExistence type="inferred from homology"/>
<dbReference type="SUPFAM" id="SSF53850">
    <property type="entry name" value="Periplasmic binding protein-like II"/>
    <property type="match status" value="1"/>
</dbReference>
<comment type="caution">
    <text evidence="3">The sequence shown here is derived from an EMBL/GenBank/DDBJ whole genome shotgun (WGS) entry which is preliminary data.</text>
</comment>
<sequence length="327" mass="34927">MHGFTDLSAARRTGHRAVVLLAAGSLLTLAACSEDAEDYPTGSLEMMIPWTAGGGSDLSSRLFASHLEDHLGVSITPANEPGANGSLGWGSLAQDSNDGYNIGLLTYDVLSNEVLDPQAPAIEDFDILGQYEEQALFFYVRSDSEYESAEDLEGSSLMIGTSGMGGIDHQAPAELEGELGVEWQYTPFDGHADGLTNLLGGNIDAFVFTPNIAAEYVESGDLRILGTFAEERVEEYPDVPTFAELGYEVAPIASFRGIAAPAGLDEDVRATLVEAIAATAEDEEYLEAAEQAGNTPFYRSGEDFEAYMNDLRPVIEGLLTDMGLAEN</sequence>
<dbReference type="PANTHER" id="PTHR42928:SF5">
    <property type="entry name" value="BLR1237 PROTEIN"/>
    <property type="match status" value="1"/>
</dbReference>
<protein>
    <submittedName>
        <fullName evidence="3">Tripartite-type tricarboxylate transporter receptor subunit TctC</fullName>
    </submittedName>
</protein>
<dbReference type="Proteomes" id="UP000280668">
    <property type="component" value="Unassembled WGS sequence"/>
</dbReference>
<dbReference type="InterPro" id="IPR042100">
    <property type="entry name" value="Bug_dom1"/>
</dbReference>
<keyword evidence="3" id="KW-0675">Receptor</keyword>
<name>A0A3N2BCX1_9MICO</name>
<dbReference type="PANTHER" id="PTHR42928">
    <property type="entry name" value="TRICARBOXYLATE-BINDING PROTEIN"/>
    <property type="match status" value="1"/>
</dbReference>
<evidence type="ECO:0000313" key="4">
    <source>
        <dbReference type="Proteomes" id="UP000280668"/>
    </source>
</evidence>